<name>A0A0K2T8E2_LEPSM</name>
<protein>
    <submittedName>
        <fullName evidence="1">Uncharacterized protein</fullName>
    </submittedName>
</protein>
<feature type="non-terminal residue" evidence="1">
    <location>
        <position position="1"/>
    </location>
</feature>
<dbReference type="EMBL" id="HACA01004385">
    <property type="protein sequence ID" value="CDW21746.1"/>
    <property type="molecule type" value="Transcribed_RNA"/>
</dbReference>
<evidence type="ECO:0000313" key="1">
    <source>
        <dbReference type="EMBL" id="CDW21746.1"/>
    </source>
</evidence>
<proteinExistence type="predicted"/>
<organism evidence="1">
    <name type="scientific">Lepeophtheirus salmonis</name>
    <name type="common">Salmon louse</name>
    <name type="synonym">Caligus salmonis</name>
    <dbReference type="NCBI Taxonomy" id="72036"/>
    <lineage>
        <taxon>Eukaryota</taxon>
        <taxon>Metazoa</taxon>
        <taxon>Ecdysozoa</taxon>
        <taxon>Arthropoda</taxon>
        <taxon>Crustacea</taxon>
        <taxon>Multicrustacea</taxon>
        <taxon>Hexanauplia</taxon>
        <taxon>Copepoda</taxon>
        <taxon>Siphonostomatoida</taxon>
        <taxon>Caligidae</taxon>
        <taxon>Lepeophtheirus</taxon>
    </lineage>
</organism>
<reference evidence="1" key="1">
    <citation type="submission" date="2014-05" db="EMBL/GenBank/DDBJ databases">
        <authorList>
            <person name="Chronopoulou M."/>
        </authorList>
    </citation>
    <scope>NUCLEOTIDE SEQUENCE</scope>
    <source>
        <tissue evidence="1">Whole organism</tissue>
    </source>
</reference>
<sequence length="67" mass="7882">KKLQFCKCFAKIFSKTALCRTQNQKLIYISIQKQSENITSKSKGKKSRRFLDYCIIYFAFSLASKFI</sequence>
<dbReference type="AlphaFoldDB" id="A0A0K2T8E2"/>
<accession>A0A0K2T8E2</accession>